<dbReference type="InterPro" id="IPR036182">
    <property type="entry name" value="PCuAC_sf"/>
</dbReference>
<keyword evidence="1" id="KW-0732">Signal</keyword>
<accession>A0A7I7X7U2</accession>
<proteinExistence type="predicted"/>
<dbReference type="Proteomes" id="UP000467260">
    <property type="component" value="Chromosome"/>
</dbReference>
<dbReference type="KEGG" id="mhib:MHIB_31390"/>
<organism evidence="2 3">
    <name type="scientific">Mycolicibacter hiberniae</name>
    <dbReference type="NCBI Taxonomy" id="29314"/>
    <lineage>
        <taxon>Bacteria</taxon>
        <taxon>Bacillati</taxon>
        <taxon>Actinomycetota</taxon>
        <taxon>Actinomycetes</taxon>
        <taxon>Mycobacteriales</taxon>
        <taxon>Mycobacteriaceae</taxon>
        <taxon>Mycolicibacter</taxon>
    </lineage>
</organism>
<dbReference type="PROSITE" id="PS51257">
    <property type="entry name" value="PROKAR_LIPOPROTEIN"/>
    <property type="match status" value="1"/>
</dbReference>
<feature type="chain" id="PRO_5039071462" evidence="1">
    <location>
        <begin position="23"/>
        <end position="184"/>
    </location>
</feature>
<dbReference type="Pfam" id="PF04314">
    <property type="entry name" value="PCuAC"/>
    <property type="match status" value="1"/>
</dbReference>
<feature type="signal peptide" evidence="1">
    <location>
        <begin position="1"/>
        <end position="22"/>
    </location>
</feature>
<reference evidence="2 3" key="1">
    <citation type="journal article" date="2019" name="Emerg. Microbes Infect.">
        <title>Comprehensive subspecies identification of 175 nontuberculous mycobacteria species based on 7547 genomic profiles.</title>
        <authorList>
            <person name="Matsumoto Y."/>
            <person name="Kinjo T."/>
            <person name="Motooka D."/>
            <person name="Nabeya D."/>
            <person name="Jung N."/>
            <person name="Uechi K."/>
            <person name="Horii T."/>
            <person name="Iida T."/>
            <person name="Fujita J."/>
            <person name="Nakamura S."/>
        </authorList>
    </citation>
    <scope>NUCLEOTIDE SEQUENCE [LARGE SCALE GENOMIC DNA]</scope>
    <source>
        <strain evidence="2 3">JCM 13571</strain>
    </source>
</reference>
<evidence type="ECO:0000256" key="1">
    <source>
        <dbReference type="SAM" id="SignalP"/>
    </source>
</evidence>
<sequence length="184" mass="18390">MNSFSRAFNRAAIALAAAATIAGCGTGQISQTAEQASAVNGASADVGTLALRDVRIQATQTGAALEPGQTVDLVFVVSNQSTETDDELTDIKTSIGKVSPLAGGKTVPVGGVLVVSAPAGPDLPAAPAARALSDVANANTASATVTLDKPIRNGLTYDFTFNFKNAGSVSVDVPISAGPLTSHH</sequence>
<dbReference type="EMBL" id="AP022609">
    <property type="protein sequence ID" value="BBZ24721.1"/>
    <property type="molecule type" value="Genomic_DNA"/>
</dbReference>
<name>A0A7I7X7U2_9MYCO</name>
<gene>
    <name evidence="2" type="primary">lpqE</name>
    <name evidence="2" type="ORF">MHIB_31390</name>
</gene>
<dbReference type="RefSeq" id="WP_179960843.1">
    <property type="nucleotide sequence ID" value="NZ_AP022609.1"/>
</dbReference>
<protein>
    <submittedName>
        <fullName evidence="2">Putative lipoprotein LpqE</fullName>
    </submittedName>
</protein>
<evidence type="ECO:0000313" key="3">
    <source>
        <dbReference type="Proteomes" id="UP000467260"/>
    </source>
</evidence>
<keyword evidence="2" id="KW-0449">Lipoprotein</keyword>
<dbReference type="InterPro" id="IPR007410">
    <property type="entry name" value="LpqE-like"/>
</dbReference>
<dbReference type="Gene3D" id="2.60.40.1890">
    <property type="entry name" value="PCu(A)C copper chaperone"/>
    <property type="match status" value="1"/>
</dbReference>
<keyword evidence="3" id="KW-1185">Reference proteome</keyword>
<evidence type="ECO:0000313" key="2">
    <source>
        <dbReference type="EMBL" id="BBZ24721.1"/>
    </source>
</evidence>
<dbReference type="AlphaFoldDB" id="A0A7I7X7U2"/>